<dbReference type="RefSeq" id="WP_251972731.1">
    <property type="nucleotide sequence ID" value="NZ_AP025730.1"/>
</dbReference>
<reference evidence="6" key="1">
    <citation type="submission" date="2022-04" db="EMBL/GenBank/DDBJ databases">
        <title>Whole genome sequence of Sphaerotilus sp. FB-5.</title>
        <authorList>
            <person name="Takeda M."/>
            <person name="Narihara S."/>
            <person name="Akimoto M."/>
            <person name="Akimoto R."/>
            <person name="Nishiyashiki S."/>
            <person name="Murakami T."/>
        </authorList>
    </citation>
    <scope>NUCLEOTIDE SEQUENCE</scope>
    <source>
        <strain evidence="6">FB-5</strain>
    </source>
</reference>
<organism evidence="6 7">
    <name type="scientific">Sphaerotilus microaerophilus</name>
    <dbReference type="NCBI Taxonomy" id="2914710"/>
    <lineage>
        <taxon>Bacteria</taxon>
        <taxon>Pseudomonadati</taxon>
        <taxon>Pseudomonadota</taxon>
        <taxon>Betaproteobacteria</taxon>
        <taxon>Burkholderiales</taxon>
        <taxon>Sphaerotilaceae</taxon>
        <taxon>Sphaerotilus</taxon>
    </lineage>
</organism>
<comment type="subcellular location">
    <subcellularLocation>
        <location evidence="1">Cell envelope</location>
    </subcellularLocation>
</comment>
<dbReference type="InterPro" id="IPR013766">
    <property type="entry name" value="Thioredoxin_domain"/>
</dbReference>
<dbReference type="PANTHER" id="PTHR42852:SF6">
    <property type="entry name" value="THIOL:DISULFIDE INTERCHANGE PROTEIN DSBE"/>
    <property type="match status" value="1"/>
</dbReference>
<dbReference type="PANTHER" id="PTHR42852">
    <property type="entry name" value="THIOL:DISULFIDE INTERCHANGE PROTEIN DSBE"/>
    <property type="match status" value="1"/>
</dbReference>
<dbReference type="CDD" id="cd02966">
    <property type="entry name" value="TlpA_like_family"/>
    <property type="match status" value="1"/>
</dbReference>
<dbReference type="InterPro" id="IPR050553">
    <property type="entry name" value="Thioredoxin_ResA/DsbE_sf"/>
</dbReference>
<feature type="domain" description="Thioredoxin" evidence="5">
    <location>
        <begin position="144"/>
        <end position="290"/>
    </location>
</feature>
<dbReference type="Proteomes" id="UP001057498">
    <property type="component" value="Chromosome"/>
</dbReference>
<evidence type="ECO:0000256" key="4">
    <source>
        <dbReference type="ARBA" id="ARBA00023284"/>
    </source>
</evidence>
<protein>
    <submittedName>
        <fullName evidence="6">Thiol:disulfide interchange protein</fullName>
    </submittedName>
</protein>
<dbReference type="InterPro" id="IPR013740">
    <property type="entry name" value="Redoxin"/>
</dbReference>
<name>A0ABN6PKY4_9BURK</name>
<evidence type="ECO:0000313" key="7">
    <source>
        <dbReference type="Proteomes" id="UP001057498"/>
    </source>
</evidence>
<evidence type="ECO:0000256" key="2">
    <source>
        <dbReference type="ARBA" id="ARBA00022748"/>
    </source>
</evidence>
<evidence type="ECO:0000259" key="5">
    <source>
        <dbReference type="PROSITE" id="PS51352"/>
    </source>
</evidence>
<sequence>MISIPLGPIALPAAPLVLLLAVWAGSWVASRMVRGVRQVQGSPEPNTLTAQAARAGNALIQAAGVGLLAARLTHLGGHADLYLAEPSAIIDLRDGGWHAPAGWLIGATWLAGHAWLDTALRRPLLAGGLTLALGWAVGTWALGTQARAPLPALALTSLDDGTSQASLDRLPRGRPVVVNLWASWCGPCRQEMPVLAAAQQREQQAGNDRRVGFLFINQGEPAQTVHAYLAAQALPLREVWLDTGSRLGPAVGSRGLPTTLFYDADGRLLASHFGVLNAAALEARLRQLRGTATR</sequence>
<dbReference type="SUPFAM" id="SSF52833">
    <property type="entry name" value="Thioredoxin-like"/>
    <property type="match status" value="1"/>
</dbReference>
<dbReference type="Pfam" id="PF08534">
    <property type="entry name" value="Redoxin"/>
    <property type="match status" value="1"/>
</dbReference>
<keyword evidence="7" id="KW-1185">Reference proteome</keyword>
<dbReference type="InterPro" id="IPR017937">
    <property type="entry name" value="Thioredoxin_CS"/>
</dbReference>
<keyword evidence="3" id="KW-1015">Disulfide bond</keyword>
<keyword evidence="2" id="KW-0201">Cytochrome c-type biogenesis</keyword>
<evidence type="ECO:0000313" key="6">
    <source>
        <dbReference type="EMBL" id="BDI04623.1"/>
    </source>
</evidence>
<evidence type="ECO:0000256" key="1">
    <source>
        <dbReference type="ARBA" id="ARBA00004196"/>
    </source>
</evidence>
<dbReference type="EMBL" id="AP025730">
    <property type="protein sequence ID" value="BDI04623.1"/>
    <property type="molecule type" value="Genomic_DNA"/>
</dbReference>
<dbReference type="InterPro" id="IPR036249">
    <property type="entry name" value="Thioredoxin-like_sf"/>
</dbReference>
<accession>A0ABN6PKY4</accession>
<evidence type="ECO:0000256" key="3">
    <source>
        <dbReference type="ARBA" id="ARBA00023157"/>
    </source>
</evidence>
<dbReference type="Gene3D" id="3.40.30.10">
    <property type="entry name" value="Glutaredoxin"/>
    <property type="match status" value="1"/>
</dbReference>
<proteinExistence type="predicted"/>
<gene>
    <name evidence="6" type="ORF">CATMQ487_15930</name>
</gene>
<dbReference type="PROSITE" id="PS00194">
    <property type="entry name" value="THIOREDOXIN_1"/>
    <property type="match status" value="1"/>
</dbReference>
<keyword evidence="4" id="KW-0676">Redox-active center</keyword>
<dbReference type="PROSITE" id="PS51352">
    <property type="entry name" value="THIOREDOXIN_2"/>
    <property type="match status" value="1"/>
</dbReference>